<dbReference type="EMBL" id="UGXK01000001">
    <property type="protein sequence ID" value="SUG72985.1"/>
    <property type="molecule type" value="Genomic_DNA"/>
</dbReference>
<reference evidence="2 3" key="1">
    <citation type="submission" date="2018-06" db="EMBL/GenBank/DDBJ databases">
        <authorList>
            <consortium name="Pathogen Informatics"/>
            <person name="Doyle S."/>
        </authorList>
    </citation>
    <scope>NUCLEOTIDE SEQUENCE [LARGE SCALE GENOMIC DNA]</scope>
    <source>
        <strain evidence="2 3">NCTC5798</strain>
    </source>
</reference>
<dbReference type="AlphaFoldDB" id="A0A379UY52"/>
<keyword evidence="1" id="KW-0812">Transmembrane</keyword>
<protein>
    <submittedName>
        <fullName evidence="2">Cytochrome c heme lyase subunit CcmF</fullName>
    </submittedName>
</protein>
<evidence type="ECO:0000313" key="3">
    <source>
        <dbReference type="Proteomes" id="UP000255534"/>
    </source>
</evidence>
<dbReference type="GO" id="GO:0016829">
    <property type="term" value="F:lyase activity"/>
    <property type="evidence" value="ECO:0007669"/>
    <property type="project" value="UniProtKB-KW"/>
</dbReference>
<keyword evidence="1" id="KW-0472">Membrane</keyword>
<feature type="transmembrane region" description="Helical" evidence="1">
    <location>
        <begin position="41"/>
        <end position="63"/>
    </location>
</feature>
<name>A0A379UY52_SALET</name>
<organism evidence="2 3">
    <name type="scientific">Salmonella enterica I</name>
    <dbReference type="NCBI Taxonomy" id="59201"/>
    <lineage>
        <taxon>Bacteria</taxon>
        <taxon>Pseudomonadati</taxon>
        <taxon>Pseudomonadota</taxon>
        <taxon>Gammaproteobacteria</taxon>
        <taxon>Enterobacterales</taxon>
        <taxon>Enterobacteriaceae</taxon>
        <taxon>Salmonella</taxon>
    </lineage>
</organism>
<sequence>MMPEYGHALLCLALGVALQLSVYPLWGVARGDARMMASAGVFAWLLFICVAGAFFVLVHALWLTTSPWPMSPATRTRSCRCGTGCRHLGGARGLAAAVGAADERLDPGGGGVQPAGAGGYRPPGCWR</sequence>
<evidence type="ECO:0000256" key="1">
    <source>
        <dbReference type="SAM" id="Phobius"/>
    </source>
</evidence>
<proteinExistence type="predicted"/>
<accession>A0A379UY52</accession>
<keyword evidence="1" id="KW-1133">Transmembrane helix</keyword>
<gene>
    <name evidence="2" type="primary">ccmF_5</name>
    <name evidence="2" type="ORF">NCTC5798_04217</name>
</gene>
<evidence type="ECO:0000313" key="2">
    <source>
        <dbReference type="EMBL" id="SUG72985.1"/>
    </source>
</evidence>
<dbReference type="Proteomes" id="UP000255534">
    <property type="component" value="Unassembled WGS sequence"/>
</dbReference>
<keyword evidence="2" id="KW-0456">Lyase</keyword>